<evidence type="ECO:0000259" key="9">
    <source>
        <dbReference type="PROSITE" id="PS51755"/>
    </source>
</evidence>
<name>A0A1I3VER4_9RHOB</name>
<evidence type="ECO:0000256" key="4">
    <source>
        <dbReference type="ARBA" id="ARBA00023125"/>
    </source>
</evidence>
<evidence type="ECO:0000313" key="11">
    <source>
        <dbReference type="Proteomes" id="UP000199630"/>
    </source>
</evidence>
<dbReference type="InterPro" id="IPR036388">
    <property type="entry name" value="WH-like_DNA-bd_sf"/>
</dbReference>
<dbReference type="InterPro" id="IPR001789">
    <property type="entry name" value="Sig_transdc_resp-reg_receiver"/>
</dbReference>
<dbReference type="InterPro" id="IPR001867">
    <property type="entry name" value="OmpR/PhoB-type_DNA-bd"/>
</dbReference>
<dbReference type="InterPro" id="IPR016032">
    <property type="entry name" value="Sig_transdc_resp-reg_C-effctor"/>
</dbReference>
<dbReference type="GO" id="GO:0032993">
    <property type="term" value="C:protein-DNA complex"/>
    <property type="evidence" value="ECO:0007669"/>
    <property type="project" value="TreeGrafter"/>
</dbReference>
<dbReference type="RefSeq" id="WP_090061807.1">
    <property type="nucleotide sequence ID" value="NZ_FORH01000007.1"/>
</dbReference>
<evidence type="ECO:0000313" key="10">
    <source>
        <dbReference type="EMBL" id="SFJ92896.1"/>
    </source>
</evidence>
<evidence type="ECO:0000256" key="7">
    <source>
        <dbReference type="PROSITE-ProRule" id="PRU01091"/>
    </source>
</evidence>
<dbReference type="Pfam" id="PF00486">
    <property type="entry name" value="Trans_reg_C"/>
    <property type="match status" value="1"/>
</dbReference>
<dbReference type="AlphaFoldDB" id="A0A1I3VER4"/>
<keyword evidence="4 7" id="KW-0238">DNA-binding</keyword>
<keyword evidence="1 6" id="KW-0597">Phosphoprotein</keyword>
<dbReference type="STRING" id="588602.SAMN04487991_3305"/>
<dbReference type="PROSITE" id="PS50110">
    <property type="entry name" value="RESPONSE_REGULATORY"/>
    <property type="match status" value="1"/>
</dbReference>
<dbReference type="SUPFAM" id="SSF46894">
    <property type="entry name" value="C-terminal effector domain of the bipartite response regulators"/>
    <property type="match status" value="1"/>
</dbReference>
<feature type="modified residue" description="4-aspartylphosphate" evidence="6">
    <location>
        <position position="50"/>
    </location>
</feature>
<dbReference type="GO" id="GO:0006355">
    <property type="term" value="P:regulation of DNA-templated transcription"/>
    <property type="evidence" value="ECO:0007669"/>
    <property type="project" value="InterPro"/>
</dbReference>
<dbReference type="PANTHER" id="PTHR48111">
    <property type="entry name" value="REGULATOR OF RPOS"/>
    <property type="match status" value="1"/>
</dbReference>
<dbReference type="InterPro" id="IPR039420">
    <property type="entry name" value="WalR-like"/>
</dbReference>
<keyword evidence="5" id="KW-0804">Transcription</keyword>
<evidence type="ECO:0000256" key="5">
    <source>
        <dbReference type="ARBA" id="ARBA00023163"/>
    </source>
</evidence>
<dbReference type="Pfam" id="PF00072">
    <property type="entry name" value="Response_reg"/>
    <property type="match status" value="1"/>
</dbReference>
<dbReference type="GO" id="GO:0005829">
    <property type="term" value="C:cytosol"/>
    <property type="evidence" value="ECO:0007669"/>
    <property type="project" value="TreeGrafter"/>
</dbReference>
<dbReference type="OrthoDB" id="7873839at2"/>
<evidence type="ECO:0000256" key="2">
    <source>
        <dbReference type="ARBA" id="ARBA00023012"/>
    </source>
</evidence>
<reference evidence="11" key="1">
    <citation type="submission" date="2016-10" db="EMBL/GenBank/DDBJ databases">
        <authorList>
            <person name="Varghese N."/>
            <person name="Submissions S."/>
        </authorList>
    </citation>
    <scope>NUCLEOTIDE SEQUENCE [LARGE SCALE GENOMIC DNA]</scope>
    <source>
        <strain evidence="11">DSM 26471</strain>
    </source>
</reference>
<protein>
    <submittedName>
        <fullName evidence="10">Two-component system, cell cycle response regulator CtrA</fullName>
    </submittedName>
</protein>
<dbReference type="GO" id="GO:0000156">
    <property type="term" value="F:phosphorelay response regulator activity"/>
    <property type="evidence" value="ECO:0007669"/>
    <property type="project" value="TreeGrafter"/>
</dbReference>
<feature type="domain" description="Response regulatory" evidence="8">
    <location>
        <begin position="2"/>
        <end position="115"/>
    </location>
</feature>
<dbReference type="EMBL" id="FORH01000007">
    <property type="protein sequence ID" value="SFJ92896.1"/>
    <property type="molecule type" value="Genomic_DNA"/>
</dbReference>
<dbReference type="GO" id="GO:0000976">
    <property type="term" value="F:transcription cis-regulatory region binding"/>
    <property type="evidence" value="ECO:0007669"/>
    <property type="project" value="TreeGrafter"/>
</dbReference>
<accession>A0A1I3VER4</accession>
<gene>
    <name evidence="10" type="ORF">SAMN04487991_3305</name>
</gene>
<dbReference type="InterPro" id="IPR011006">
    <property type="entry name" value="CheY-like_superfamily"/>
</dbReference>
<evidence type="ECO:0000256" key="6">
    <source>
        <dbReference type="PROSITE-ProRule" id="PRU00169"/>
    </source>
</evidence>
<organism evidence="10 11">
    <name type="scientific">Celeribacter neptunius</name>
    <dbReference type="NCBI Taxonomy" id="588602"/>
    <lineage>
        <taxon>Bacteria</taxon>
        <taxon>Pseudomonadati</taxon>
        <taxon>Pseudomonadota</taxon>
        <taxon>Alphaproteobacteria</taxon>
        <taxon>Rhodobacterales</taxon>
        <taxon>Roseobacteraceae</taxon>
        <taxon>Celeribacter</taxon>
    </lineage>
</organism>
<dbReference type="PROSITE" id="PS51755">
    <property type="entry name" value="OMPR_PHOB"/>
    <property type="match status" value="1"/>
</dbReference>
<keyword evidence="3" id="KW-0805">Transcription regulation</keyword>
<dbReference type="Gene3D" id="1.10.10.10">
    <property type="entry name" value="Winged helix-like DNA-binding domain superfamily/Winged helix DNA-binding domain"/>
    <property type="match status" value="1"/>
</dbReference>
<dbReference type="PANTHER" id="PTHR48111:SF1">
    <property type="entry name" value="TWO-COMPONENT RESPONSE REGULATOR ORR33"/>
    <property type="match status" value="1"/>
</dbReference>
<evidence type="ECO:0000259" key="8">
    <source>
        <dbReference type="PROSITE" id="PS50110"/>
    </source>
</evidence>
<evidence type="ECO:0000256" key="3">
    <source>
        <dbReference type="ARBA" id="ARBA00023015"/>
    </source>
</evidence>
<dbReference type="CDD" id="cd00383">
    <property type="entry name" value="trans_reg_C"/>
    <property type="match status" value="1"/>
</dbReference>
<dbReference type="SUPFAM" id="SSF52172">
    <property type="entry name" value="CheY-like"/>
    <property type="match status" value="1"/>
</dbReference>
<dbReference type="SMART" id="SM00448">
    <property type="entry name" value="REC"/>
    <property type="match status" value="1"/>
</dbReference>
<keyword evidence="11" id="KW-1185">Reference proteome</keyword>
<dbReference type="Proteomes" id="UP000199630">
    <property type="component" value="Unassembled WGS sequence"/>
</dbReference>
<proteinExistence type="predicted"/>
<evidence type="ECO:0000256" key="1">
    <source>
        <dbReference type="ARBA" id="ARBA00022553"/>
    </source>
</evidence>
<sequence>MRVLLAETNWNAMTAAAGLDDAGLLVTRVNDGRELMDFADFGEQNAIVLDLDVPDINAFKLIEQLRHRDPLMPIYALTAHDDWESRKRAYEAGADDVISGPVNPAFLAAQIKAAVRRTAGYASKSLQVGALTLDTDHNVATINGQELQLTRKEYEILEMLVLNRERLVTRETFMNHLYAWNDEPDTRIINVYLSRIRQQIELCGGEPDIVETVWGLGYRITARADAAQAA</sequence>
<dbReference type="SMART" id="SM00862">
    <property type="entry name" value="Trans_reg_C"/>
    <property type="match status" value="1"/>
</dbReference>
<feature type="domain" description="OmpR/PhoB-type" evidence="9">
    <location>
        <begin position="123"/>
        <end position="222"/>
    </location>
</feature>
<keyword evidence="2" id="KW-0902">Two-component regulatory system</keyword>
<dbReference type="Gene3D" id="3.40.50.2300">
    <property type="match status" value="1"/>
</dbReference>
<feature type="DNA-binding region" description="OmpR/PhoB-type" evidence="7">
    <location>
        <begin position="123"/>
        <end position="222"/>
    </location>
</feature>